<reference evidence="1 2" key="1">
    <citation type="journal article" date="2011" name="Stand. Genomic Sci.">
        <title>Complete Genome Sequence of a thermotolerant sporogenic lactic acid bacterium, Bacillus coagulans strain 36D1.</title>
        <authorList>
            <person name="Rhee M.S."/>
            <person name="Moritz B.E."/>
            <person name="Xie G."/>
            <person name="Glavina Del Rio T."/>
            <person name="Dalin E."/>
            <person name="Tice H."/>
            <person name="Bruce D."/>
            <person name="Goodwin L."/>
            <person name="Chertkov O."/>
            <person name="Brettin T."/>
            <person name="Han C."/>
            <person name="Detter C."/>
            <person name="Pitluck S."/>
            <person name="Land M.L."/>
            <person name="Patel M."/>
            <person name="Ou M."/>
            <person name="Harbrucker R."/>
            <person name="Ingram L.O."/>
            <person name="Shanmugam K.T."/>
        </authorList>
    </citation>
    <scope>NUCLEOTIDE SEQUENCE [LARGE SCALE GENOMIC DNA]</scope>
    <source>
        <strain evidence="1 2">36D1</strain>
    </source>
</reference>
<dbReference type="RefSeq" id="WP_014097091.1">
    <property type="nucleotide sequence ID" value="NC_016023.1"/>
</dbReference>
<name>G2TK06_HEYCO</name>
<dbReference type="InterPro" id="IPR036170">
    <property type="entry name" value="YezG-like_sf"/>
</dbReference>
<sequence length="136" mass="16197">METQKMDRIYGEIANKLVAMIPEEWKKIYLYVEIGHGYKIMFFYYYPLADKEPVYSLDIPDKFIIDEEKFNDLENDLLNLFSALQSEFAAQHQEKWTNLTYMLDNTGAMNVKLGYQDLSQIDPVEKQEQWEATYLK</sequence>
<gene>
    <name evidence="1" type="ORF">Bcoa_1820</name>
</gene>
<dbReference type="OrthoDB" id="1633905at2"/>
<dbReference type="EMBL" id="CP003056">
    <property type="protein sequence ID" value="AEP01007.1"/>
    <property type="molecule type" value="Genomic_DNA"/>
</dbReference>
<dbReference type="Gene3D" id="3.30.500.20">
    <property type="entry name" value="BH3703-like domains"/>
    <property type="match status" value="1"/>
</dbReference>
<dbReference type="NCBIfam" id="TIGR01741">
    <property type="entry name" value="staph_tand_hypo"/>
    <property type="match status" value="1"/>
</dbReference>
<organism evidence="1 2">
    <name type="scientific">Heyndrickxia coagulans 36D1</name>
    <dbReference type="NCBI Taxonomy" id="345219"/>
    <lineage>
        <taxon>Bacteria</taxon>
        <taxon>Bacillati</taxon>
        <taxon>Bacillota</taxon>
        <taxon>Bacilli</taxon>
        <taxon>Bacillales</taxon>
        <taxon>Bacillaceae</taxon>
        <taxon>Heyndrickxia</taxon>
    </lineage>
</organism>
<accession>G2TK06</accession>
<dbReference type="InterPro" id="IPR006728">
    <property type="entry name" value="YezG-like"/>
</dbReference>
<dbReference type="eggNOG" id="ENOG5032R0X">
    <property type="taxonomic scope" value="Bacteria"/>
</dbReference>
<dbReference type="Proteomes" id="UP000009283">
    <property type="component" value="Chromosome"/>
</dbReference>
<dbReference type="HOGENOM" id="CLU_107164_0_1_9"/>
<protein>
    <recommendedName>
        <fullName evidence="3">Cytoplasmic protein</fullName>
    </recommendedName>
</protein>
<proteinExistence type="predicted"/>
<evidence type="ECO:0008006" key="3">
    <source>
        <dbReference type="Google" id="ProtNLM"/>
    </source>
</evidence>
<dbReference type="AlphaFoldDB" id="G2TK06"/>
<dbReference type="SUPFAM" id="SSF160424">
    <property type="entry name" value="BH3703-like"/>
    <property type="match status" value="1"/>
</dbReference>
<dbReference type="Pfam" id="PF04634">
    <property type="entry name" value="YezG-like"/>
    <property type="match status" value="1"/>
</dbReference>
<evidence type="ECO:0000313" key="1">
    <source>
        <dbReference type="EMBL" id="AEP01007.1"/>
    </source>
</evidence>
<dbReference type="KEGG" id="bag:Bcoa_1820"/>
<evidence type="ECO:0000313" key="2">
    <source>
        <dbReference type="Proteomes" id="UP000009283"/>
    </source>
</evidence>